<organism evidence="3 4">
    <name type="scientific">Methylomonas koyamae</name>
    <dbReference type="NCBI Taxonomy" id="702114"/>
    <lineage>
        <taxon>Bacteria</taxon>
        <taxon>Pseudomonadati</taxon>
        <taxon>Pseudomonadota</taxon>
        <taxon>Gammaproteobacteria</taxon>
        <taxon>Methylococcales</taxon>
        <taxon>Methylococcaceae</taxon>
        <taxon>Methylomonas</taxon>
    </lineage>
</organism>
<dbReference type="SUPFAM" id="SSF56801">
    <property type="entry name" value="Acetyl-CoA synthetase-like"/>
    <property type="match status" value="1"/>
</dbReference>
<reference evidence="3 4" key="1">
    <citation type="submission" date="2016-03" db="EMBL/GenBank/DDBJ databases">
        <authorList>
            <person name="Ploux O."/>
        </authorList>
    </citation>
    <scope>NUCLEOTIDE SEQUENCE [LARGE SCALE GENOMIC DNA]</scope>
    <source>
        <strain evidence="3 4">R-45378</strain>
    </source>
</reference>
<comment type="caution">
    <text evidence="3">The sequence shown here is derived from an EMBL/GenBank/DDBJ whole genome shotgun (WGS) entry which is preliminary data.</text>
</comment>
<dbReference type="InterPro" id="IPR042099">
    <property type="entry name" value="ANL_N_sf"/>
</dbReference>
<dbReference type="AlphaFoldDB" id="A0A177N6C5"/>
<accession>A0A177N6C5</accession>
<dbReference type="PANTHER" id="PTHR45398:SF1">
    <property type="entry name" value="ENZYME, PUTATIVE (JCVI)-RELATED"/>
    <property type="match status" value="1"/>
</dbReference>
<dbReference type="PANTHER" id="PTHR45398">
    <property type="match status" value="1"/>
</dbReference>
<evidence type="ECO:0000313" key="4">
    <source>
        <dbReference type="Proteomes" id="UP000077857"/>
    </source>
</evidence>
<dbReference type="Gene3D" id="3.30.300.30">
    <property type="match status" value="1"/>
</dbReference>
<protein>
    <submittedName>
        <fullName evidence="3">Uncharacterized protein</fullName>
    </submittedName>
</protein>
<dbReference type="Gene3D" id="3.40.50.12780">
    <property type="entry name" value="N-terminal domain of ligase-like"/>
    <property type="match status" value="1"/>
</dbReference>
<evidence type="ECO:0000259" key="1">
    <source>
        <dbReference type="Pfam" id="PF00501"/>
    </source>
</evidence>
<dbReference type="Pfam" id="PF22818">
    <property type="entry name" value="ApeI-like"/>
    <property type="match status" value="1"/>
</dbReference>
<feature type="domain" description="AMP-dependent synthetase/ligase" evidence="1">
    <location>
        <begin position="125"/>
        <end position="277"/>
    </location>
</feature>
<dbReference type="InterPro" id="IPR045851">
    <property type="entry name" value="AMP-bd_C_sf"/>
</dbReference>
<evidence type="ECO:0000259" key="2">
    <source>
        <dbReference type="Pfam" id="PF22818"/>
    </source>
</evidence>
<proteinExistence type="predicted"/>
<dbReference type="SUPFAM" id="SSF54637">
    <property type="entry name" value="Thioesterase/thiol ester dehydrase-isomerase"/>
    <property type="match status" value="1"/>
</dbReference>
<dbReference type="Gene3D" id="3.10.129.10">
    <property type="entry name" value="Hotdog Thioesterase"/>
    <property type="match status" value="1"/>
</dbReference>
<dbReference type="InterPro" id="IPR054545">
    <property type="entry name" value="ApeI-like"/>
</dbReference>
<dbReference type="Pfam" id="PF00501">
    <property type="entry name" value="AMP-binding"/>
    <property type="match status" value="1"/>
</dbReference>
<dbReference type="InterPro" id="IPR000873">
    <property type="entry name" value="AMP-dep_synth/lig_dom"/>
</dbReference>
<dbReference type="InterPro" id="IPR029069">
    <property type="entry name" value="HotDog_dom_sf"/>
</dbReference>
<name>A0A177N6C5_9GAMM</name>
<dbReference type="OrthoDB" id="9787658at2"/>
<evidence type="ECO:0000313" key="3">
    <source>
        <dbReference type="EMBL" id="OAI13588.1"/>
    </source>
</evidence>
<feature type="domain" description="ApeI dehydratase-like" evidence="2">
    <location>
        <begin position="456"/>
        <end position="551"/>
    </location>
</feature>
<gene>
    <name evidence="3" type="ORF">A1507_01375</name>
</gene>
<dbReference type="RefSeq" id="WP_064041419.1">
    <property type="nucleotide sequence ID" value="NZ_LUUJ01000097.1"/>
</dbReference>
<dbReference type="Proteomes" id="UP000077857">
    <property type="component" value="Unassembled WGS sequence"/>
</dbReference>
<dbReference type="EMBL" id="LUUJ01000097">
    <property type="protein sequence ID" value="OAI13588.1"/>
    <property type="molecule type" value="Genomic_DNA"/>
</dbReference>
<sequence>MTDLADLLNAERSGAVARHGGRDYGFAEFRAAVGHWCVLLTDQAETRYALFCHDAYPFAVLLFALWHSGKQVTLAANNRPGTAQQLQQAGCRLIGDWEAGFDYRLEQNLNFRPAFSRLQTQPIRLEIFTSGSTGAAKSIVKNLGQLQAEVDTLEKLWGKTLADSRILATVSQQHIYGLLFRVLWPLAAGRCFHSQTSLDAEHLVAQAGAGPACWVASPAHLKRLDASAPWAGLAGLSAIFSSGGPLAADAAAQIAQGCGQAPWEIYGSSETGGIGWRRHPEPLWRLFAGLNLSIAGDKAYLNSPYLSDDKPVALDDDLALAADGRFSLHGRRDRIVKIEEKRLSLNELEMRLTATPWLSEVHALALSGSRDLLGVCAVLSEAGKTAMAERGRKALIGNLREALQPWFEAVLIPRKWLFLSALPTTTQAKLDRPLLQTLMRSGDARLPLLQTAELAAERAELGLKVPQQLIYFADHFPGYPILPGVVQIGWADYFGKLLFAIDAPFNRLETVKFVKPIRPDYELQLTLDWRGGSNKLNFRFSQAEQVYSSGRLVYAADAA</sequence>